<dbReference type="PANTHER" id="PTHR30086:SF20">
    <property type="entry name" value="ARGININE EXPORTER PROTEIN ARGO-RELATED"/>
    <property type="match status" value="1"/>
</dbReference>
<evidence type="ECO:0000256" key="5">
    <source>
        <dbReference type="ARBA" id="ARBA00023136"/>
    </source>
</evidence>
<comment type="subcellular location">
    <subcellularLocation>
        <location evidence="1">Cell membrane</location>
        <topology evidence="1">Multi-pass membrane protein</topology>
    </subcellularLocation>
</comment>
<evidence type="ECO:0000256" key="2">
    <source>
        <dbReference type="ARBA" id="ARBA00022475"/>
    </source>
</evidence>
<dbReference type="RefSeq" id="WP_124925107.1">
    <property type="nucleotide sequence ID" value="NZ_BMOH01000003.1"/>
</dbReference>
<dbReference type="AlphaFoldDB" id="A0A3P1SVE2"/>
<proteinExistence type="predicted"/>
<comment type="caution">
    <text evidence="7">The sequence shown here is derived from an EMBL/GenBank/DDBJ whole genome shotgun (WGS) entry which is preliminary data.</text>
</comment>
<keyword evidence="8" id="KW-1185">Reference proteome</keyword>
<feature type="transmembrane region" description="Helical" evidence="6">
    <location>
        <begin position="6"/>
        <end position="32"/>
    </location>
</feature>
<dbReference type="Proteomes" id="UP000267535">
    <property type="component" value="Unassembled WGS sequence"/>
</dbReference>
<accession>A0A3P1SVE2</accession>
<evidence type="ECO:0000313" key="7">
    <source>
        <dbReference type="EMBL" id="RRD00526.1"/>
    </source>
</evidence>
<gene>
    <name evidence="7" type="ORF">EHS89_05390</name>
</gene>
<sequence length="208" mass="22338">MSLLALPAPFFTGVATSAGLIIAIGAQNAFVLSQGVRREYHWPIAGVCSLLDALLIMLGIAGMGMMISQSALLLTVITWAGAGFLIWYGANALKSALRSETLEVTGNRFTGLGSALLTTLALSLLNPHVYLDTVVLLGSIGGRYPEAGRYWFGAGAALFSFIWFFTLSLGARWLAPLFQKPLAWRILDVLVCIMMWTLAGLLLTDKLV</sequence>
<evidence type="ECO:0000256" key="1">
    <source>
        <dbReference type="ARBA" id="ARBA00004651"/>
    </source>
</evidence>
<feature type="transmembrane region" description="Helical" evidence="6">
    <location>
        <begin position="44"/>
        <end position="65"/>
    </location>
</feature>
<protein>
    <submittedName>
        <fullName evidence="7">Amino acid transporter</fullName>
    </submittedName>
</protein>
<evidence type="ECO:0000256" key="3">
    <source>
        <dbReference type="ARBA" id="ARBA00022692"/>
    </source>
</evidence>
<evidence type="ECO:0000256" key="6">
    <source>
        <dbReference type="SAM" id="Phobius"/>
    </source>
</evidence>
<dbReference type="InterPro" id="IPR001123">
    <property type="entry name" value="LeuE-type"/>
</dbReference>
<feature type="transmembrane region" description="Helical" evidence="6">
    <location>
        <begin position="71"/>
        <end position="90"/>
    </location>
</feature>
<dbReference type="EMBL" id="RQXV01000002">
    <property type="protein sequence ID" value="RRD00526.1"/>
    <property type="molecule type" value="Genomic_DNA"/>
</dbReference>
<reference evidence="7 8" key="1">
    <citation type="submission" date="2018-11" db="EMBL/GenBank/DDBJ databases">
        <title>The draft genome sequence of Amphritea balenae JAMM 1525T.</title>
        <authorList>
            <person name="Fang Z."/>
            <person name="Zhang Y."/>
            <person name="Han X."/>
        </authorList>
    </citation>
    <scope>NUCLEOTIDE SEQUENCE [LARGE SCALE GENOMIC DNA]</scope>
    <source>
        <strain evidence="7 8">JAMM 1525</strain>
    </source>
</reference>
<keyword evidence="3 6" id="KW-0812">Transmembrane</keyword>
<name>A0A3P1SVE2_9GAMM</name>
<keyword evidence="5 6" id="KW-0472">Membrane</keyword>
<keyword evidence="4 6" id="KW-1133">Transmembrane helix</keyword>
<keyword evidence="2" id="KW-1003">Cell membrane</keyword>
<feature type="transmembrane region" description="Helical" evidence="6">
    <location>
        <begin position="111"/>
        <end position="130"/>
    </location>
</feature>
<dbReference type="OrthoDB" id="5638726at2"/>
<evidence type="ECO:0000313" key="8">
    <source>
        <dbReference type="Proteomes" id="UP000267535"/>
    </source>
</evidence>
<dbReference type="PANTHER" id="PTHR30086">
    <property type="entry name" value="ARGININE EXPORTER PROTEIN ARGO"/>
    <property type="match status" value="1"/>
</dbReference>
<evidence type="ECO:0000256" key="4">
    <source>
        <dbReference type="ARBA" id="ARBA00022989"/>
    </source>
</evidence>
<dbReference type="Pfam" id="PF01810">
    <property type="entry name" value="LysE"/>
    <property type="match status" value="1"/>
</dbReference>
<dbReference type="GO" id="GO:0015171">
    <property type="term" value="F:amino acid transmembrane transporter activity"/>
    <property type="evidence" value="ECO:0007669"/>
    <property type="project" value="TreeGrafter"/>
</dbReference>
<organism evidence="7 8">
    <name type="scientific">Amphritea balenae</name>
    <dbReference type="NCBI Taxonomy" id="452629"/>
    <lineage>
        <taxon>Bacteria</taxon>
        <taxon>Pseudomonadati</taxon>
        <taxon>Pseudomonadota</taxon>
        <taxon>Gammaproteobacteria</taxon>
        <taxon>Oceanospirillales</taxon>
        <taxon>Oceanospirillaceae</taxon>
        <taxon>Amphritea</taxon>
    </lineage>
</organism>
<feature type="transmembrane region" description="Helical" evidence="6">
    <location>
        <begin position="182"/>
        <end position="203"/>
    </location>
</feature>
<feature type="transmembrane region" description="Helical" evidence="6">
    <location>
        <begin position="150"/>
        <end position="170"/>
    </location>
</feature>
<dbReference type="GO" id="GO:0005886">
    <property type="term" value="C:plasma membrane"/>
    <property type="evidence" value="ECO:0007669"/>
    <property type="project" value="UniProtKB-SubCell"/>
</dbReference>